<dbReference type="Pfam" id="PF08239">
    <property type="entry name" value="SH3_3"/>
    <property type="match status" value="1"/>
</dbReference>
<dbReference type="SMART" id="SM00728">
    <property type="entry name" value="ChW"/>
    <property type="match status" value="6"/>
</dbReference>
<dbReference type="EMBL" id="FOVK01000002">
    <property type="protein sequence ID" value="SFN57475.1"/>
    <property type="molecule type" value="Genomic_DNA"/>
</dbReference>
<dbReference type="PROSITE" id="PS51781">
    <property type="entry name" value="SH3B"/>
    <property type="match status" value="1"/>
</dbReference>
<dbReference type="Proteomes" id="UP000181899">
    <property type="component" value="Unassembled WGS sequence"/>
</dbReference>
<dbReference type="Pfam" id="PF01832">
    <property type="entry name" value="Glucosaminidase"/>
    <property type="match status" value="1"/>
</dbReference>
<proteinExistence type="predicted"/>
<feature type="domain" description="SH3b" evidence="1">
    <location>
        <begin position="330"/>
        <end position="392"/>
    </location>
</feature>
<dbReference type="OrthoDB" id="9816557at2"/>
<dbReference type="InterPro" id="IPR006637">
    <property type="entry name" value="ChW"/>
</dbReference>
<evidence type="ECO:0000313" key="3">
    <source>
        <dbReference type="Proteomes" id="UP000181899"/>
    </source>
</evidence>
<dbReference type="GO" id="GO:0004040">
    <property type="term" value="F:amidase activity"/>
    <property type="evidence" value="ECO:0007669"/>
    <property type="project" value="InterPro"/>
</dbReference>
<sequence length="870" mass="96532">MKKISNYFIIGILGVFLGLFFIHSATVNAADVSVRYNTHVQFKGWTPFVSDGVMSGTEGESLRLEGLAIEVLGNENLGIRYSTHVQNVGWQEYRSNGAQSGTTGRGLRVEAVKIELTGADEKEYDVYYRVHAQNYGWLGWAKNGFASGTEGYGYRLEAIQVMVVKKDQLGPDTSAVSFHSKNGSSLIAYKAHVESVGWQAEVKDGALSGLVGQSKRMEAVTAELGSLLPSGSVTYQAHVQNKGWMSEVSNGQLAGTEGLGLRVEAFKFWLEGKVADAYGIEYRTHVQNKGWMPWKKDGEISGTTGESLRVEAIEIRLYEKPQDFINQKDHAIYTIIVDSLNLRQEPNVGSARVAVMPRGSKVKVYEIVNGWARLEFNGKTGYANASTSYMRYEYDVFKEPIPMVLELGGAKDIYQKEDVLVTGTTLAYAGVYDVKAYLDGKEVYVSRYNDAEASSIYTKYPNKNLAFYKIELPHGSISAGDHTLMVQMESNYRNIASKSVKFKMVKNDPILTVEGIKSGDPVPAEATEVKGVALSDSGIKEVRYHVNGSFRGNAAIGLPSNGSNYPDYPNANTAGYSFVLEKEVLSKDMNTLKVELVSNDGTIEYRNIIVKGNGPDTLIMENYPSTFTSYVDKEYINAQKYVGSGTAVWQKIRDNMDPGNFIYDDINRFIFMDLSYSEEYFEVSVEQLNAMLSGRGVLSGMGQAFLDAGIQYKVNPFYLIAHSLLETGNGGSVLANGQTVEVIYSKFGDINSPSTPVPQEDLGKLVYNVFGIGAWDVNPNLWGAQKAYSEKWFSVEEAIMGGAKWISTNYIHRANPQNTLYKMRFNLGENMTHQYATDIEWARKQASRIKSQFDSLGVNVPKRYIIPIFK</sequence>
<dbReference type="SMART" id="SM00287">
    <property type="entry name" value="SH3b"/>
    <property type="match status" value="1"/>
</dbReference>
<dbReference type="Gene3D" id="2.30.30.40">
    <property type="entry name" value="SH3 Domains"/>
    <property type="match status" value="1"/>
</dbReference>
<keyword evidence="3" id="KW-1185">Reference proteome</keyword>
<dbReference type="Pfam" id="PF07538">
    <property type="entry name" value="ChW"/>
    <property type="match status" value="6"/>
</dbReference>
<dbReference type="RefSeq" id="WP_074911416.1">
    <property type="nucleotide sequence ID" value="NZ_FOVK01000002.1"/>
</dbReference>
<accession>A0A1I5A4R5</accession>
<evidence type="ECO:0000313" key="2">
    <source>
        <dbReference type="EMBL" id="SFN57475.1"/>
    </source>
</evidence>
<name>A0A1I5A4R5_9CLOT</name>
<evidence type="ECO:0000259" key="1">
    <source>
        <dbReference type="PROSITE" id="PS51781"/>
    </source>
</evidence>
<organism evidence="2 3">
    <name type="scientific">Proteiniclasticum ruminis</name>
    <dbReference type="NCBI Taxonomy" id="398199"/>
    <lineage>
        <taxon>Bacteria</taxon>
        <taxon>Bacillati</taxon>
        <taxon>Bacillota</taxon>
        <taxon>Clostridia</taxon>
        <taxon>Eubacteriales</taxon>
        <taxon>Clostridiaceae</taxon>
        <taxon>Proteiniclasticum</taxon>
    </lineage>
</organism>
<dbReference type="Gene3D" id="1.10.530.10">
    <property type="match status" value="1"/>
</dbReference>
<dbReference type="AlphaFoldDB" id="A0A1I5A4R5"/>
<gene>
    <name evidence="2" type="ORF">SAMN04488695_102322</name>
</gene>
<dbReference type="InterPro" id="IPR002901">
    <property type="entry name" value="MGlyc_endo_b_GlcNAc-like_dom"/>
</dbReference>
<dbReference type="InterPro" id="IPR003646">
    <property type="entry name" value="SH3-like_bac-type"/>
</dbReference>
<protein>
    <submittedName>
        <fullName evidence="2">Beta-N-acetylglucosaminidase</fullName>
    </submittedName>
</protein>
<dbReference type="SMART" id="SM00047">
    <property type="entry name" value="LYZ2"/>
    <property type="match status" value="1"/>
</dbReference>
<reference evidence="2 3" key="1">
    <citation type="submission" date="2016-10" db="EMBL/GenBank/DDBJ databases">
        <authorList>
            <person name="de Groot N.N."/>
        </authorList>
    </citation>
    <scope>NUCLEOTIDE SEQUENCE [LARGE SCALE GENOMIC DNA]</scope>
    <source>
        <strain evidence="2 3">ML2</strain>
    </source>
</reference>